<dbReference type="Proteomes" id="UP000524246">
    <property type="component" value="Unassembled WGS sequence"/>
</dbReference>
<protein>
    <recommendedName>
        <fullName evidence="3">Protein kinase domain-containing protein</fullName>
    </recommendedName>
</protein>
<dbReference type="Pfam" id="PF06293">
    <property type="entry name" value="Kdo"/>
    <property type="match status" value="1"/>
</dbReference>
<dbReference type="AlphaFoldDB" id="A0A7X9FQ92"/>
<accession>A0A7X9FQ92</accession>
<dbReference type="EMBL" id="JAAZON010000138">
    <property type="protein sequence ID" value="NMC62221.1"/>
    <property type="molecule type" value="Genomic_DNA"/>
</dbReference>
<dbReference type="InterPro" id="IPR011009">
    <property type="entry name" value="Kinase-like_dom_sf"/>
</dbReference>
<dbReference type="SUPFAM" id="SSF56112">
    <property type="entry name" value="Protein kinase-like (PK-like)"/>
    <property type="match status" value="1"/>
</dbReference>
<organism evidence="1 2">
    <name type="scientific">SAR324 cluster bacterium</name>
    <dbReference type="NCBI Taxonomy" id="2024889"/>
    <lineage>
        <taxon>Bacteria</taxon>
        <taxon>Deltaproteobacteria</taxon>
        <taxon>SAR324 cluster</taxon>
    </lineage>
</organism>
<proteinExistence type="predicted"/>
<reference evidence="1 2" key="1">
    <citation type="journal article" date="2020" name="Biotechnol. Biofuels">
        <title>New insights from the biogas microbiome by comprehensive genome-resolved metagenomics of nearly 1600 species originating from multiple anaerobic digesters.</title>
        <authorList>
            <person name="Campanaro S."/>
            <person name="Treu L."/>
            <person name="Rodriguez-R L.M."/>
            <person name="Kovalovszki A."/>
            <person name="Ziels R.M."/>
            <person name="Maus I."/>
            <person name="Zhu X."/>
            <person name="Kougias P.G."/>
            <person name="Basile A."/>
            <person name="Luo G."/>
            <person name="Schluter A."/>
            <person name="Konstantinidis K.T."/>
            <person name="Angelidaki I."/>
        </authorList>
    </citation>
    <scope>NUCLEOTIDE SEQUENCE [LARGE SCALE GENOMIC DNA]</scope>
    <source>
        <strain evidence="1">AS27yjCOA_65</strain>
    </source>
</reference>
<name>A0A7X9FQ92_9DELT</name>
<comment type="caution">
    <text evidence="1">The sequence shown here is derived from an EMBL/GenBank/DDBJ whole genome shotgun (WGS) entry which is preliminary data.</text>
</comment>
<evidence type="ECO:0008006" key="3">
    <source>
        <dbReference type="Google" id="ProtNLM"/>
    </source>
</evidence>
<dbReference type="Gene3D" id="1.10.510.10">
    <property type="entry name" value="Transferase(Phosphotransferase) domain 1"/>
    <property type="match status" value="1"/>
</dbReference>
<evidence type="ECO:0000313" key="1">
    <source>
        <dbReference type="EMBL" id="NMC62221.1"/>
    </source>
</evidence>
<evidence type="ECO:0000313" key="2">
    <source>
        <dbReference type="Proteomes" id="UP000524246"/>
    </source>
</evidence>
<sequence length="254" mass="29109">MLDNSQIPIRKISGFYIGSLEPDFDLIQDDLANLFEKKPEVARNILDGIQGQNSQALEGRGAILLASLPKYGPLVIKSYHRGGLFHHLVQDRYFRFGKTRGQLEYEMLKQVAELGVNAPKAVAFAYTGSFFYKCWLVMCEIIGKKSLVQLSNENPELCLEMIPLLISQLAILIKNKILHIDLHPGNVVLDREGKLFLLDFDNARIVAWSRNSVRNYYLRRWRRAVIKHNLPDFLSEAVCQGLRKSFEEDDDDKN</sequence>
<gene>
    <name evidence="1" type="ORF">GYA55_03550</name>
</gene>